<reference evidence="2" key="1">
    <citation type="submission" date="2016-11" db="UniProtKB">
        <authorList>
            <consortium name="WormBaseParasite"/>
        </authorList>
    </citation>
    <scope>IDENTIFICATION</scope>
    <source>
        <strain evidence="2">KR3021</strain>
    </source>
</reference>
<sequence>MSSTTTSSTSTSTVFDFESSSSEDGTLTSLKVNLSRDHSLNGIANETSIYNDLISAHSKDKHLTANSDFSNSSKNIYLNKKRISTLQNAKDLDTSSSPHIQNIAESINQMYTSTPSFKNTLNSLPPYYSKKSKSSNILSILTFPDTYDEGSPQKEAKYQCNSQIPTNNPKQPTSVSHHNLYAPPNTYNKYPIGNGSYQDVGNISHIQKRLCIYNCYKIASAENLTNSIYQDQSKNNVIKVDGIGLLESPLSKNKNKLLTQSLFLSHHLLEEDILRNLGNGM</sequence>
<evidence type="ECO:0000313" key="2">
    <source>
        <dbReference type="WBParaSite" id="RSKR_0000849150.1"/>
    </source>
</evidence>
<evidence type="ECO:0000313" key="1">
    <source>
        <dbReference type="Proteomes" id="UP000095286"/>
    </source>
</evidence>
<organism evidence="1 2">
    <name type="scientific">Rhabditophanes sp. KR3021</name>
    <dbReference type="NCBI Taxonomy" id="114890"/>
    <lineage>
        <taxon>Eukaryota</taxon>
        <taxon>Metazoa</taxon>
        <taxon>Ecdysozoa</taxon>
        <taxon>Nematoda</taxon>
        <taxon>Chromadorea</taxon>
        <taxon>Rhabditida</taxon>
        <taxon>Tylenchina</taxon>
        <taxon>Panagrolaimomorpha</taxon>
        <taxon>Strongyloidoidea</taxon>
        <taxon>Alloionematidae</taxon>
        <taxon>Rhabditophanes</taxon>
    </lineage>
</organism>
<dbReference type="WBParaSite" id="RSKR_0000849150.1">
    <property type="protein sequence ID" value="RSKR_0000849150.1"/>
    <property type="gene ID" value="RSKR_0000849150"/>
</dbReference>
<accession>A0AC35U6W0</accession>
<protein>
    <submittedName>
        <fullName evidence="2">Uncharacterized protein</fullName>
    </submittedName>
</protein>
<dbReference type="Proteomes" id="UP000095286">
    <property type="component" value="Unplaced"/>
</dbReference>
<proteinExistence type="predicted"/>
<name>A0AC35U6W0_9BILA</name>